<name>A0A2U8FFP0_9HELI</name>
<accession>A0A2U8FFP0</accession>
<organism evidence="1 2">
    <name type="scientific">Helicobacter apodemus</name>
    <dbReference type="NCBI Taxonomy" id="135569"/>
    <lineage>
        <taxon>Bacteria</taxon>
        <taxon>Pseudomonadati</taxon>
        <taxon>Campylobacterota</taxon>
        <taxon>Epsilonproteobacteria</taxon>
        <taxon>Campylobacterales</taxon>
        <taxon>Helicobacteraceae</taxon>
        <taxon>Helicobacter</taxon>
    </lineage>
</organism>
<dbReference type="OrthoDB" id="5362948at2"/>
<dbReference type="InterPro" id="IPR036249">
    <property type="entry name" value="Thioredoxin-like_sf"/>
</dbReference>
<protein>
    <recommendedName>
        <fullName evidence="3">Conjugal transfer protein TraF</fullName>
    </recommendedName>
</protein>
<dbReference type="Proteomes" id="UP000244890">
    <property type="component" value="Chromosome"/>
</dbReference>
<proteinExistence type="predicted"/>
<dbReference type="Pfam" id="PF13728">
    <property type="entry name" value="TraF"/>
    <property type="match status" value="1"/>
</dbReference>
<evidence type="ECO:0000313" key="1">
    <source>
        <dbReference type="EMBL" id="AWI35072.1"/>
    </source>
</evidence>
<gene>
    <name evidence="1" type="ORF">CDV25_04800</name>
</gene>
<sequence>MLGSFLYANNSTNSFFTDAKRGWHYYEKEPLEEEVKKGEKQEDKDQIFMQSIPLNSLDTLSVKEYTETFERVKSIATMKPTKENVKILQIMNKWQIEQSERFAKVWTINLLENPNLEFPDIAETKFAKTSKTTQKDKDTQEFFKNKKDKLAFVVFYGDLNQEAINKQKEVYKHIQRIYGIQAEFIDIDKNPHLKDKFKLTTSPENFFLYKNKNDEAIWHRIKAGLATQDEILNNTKFLFENAIMQKDK</sequence>
<dbReference type="KEGG" id="had:CDV25_04800"/>
<dbReference type="SUPFAM" id="SSF52833">
    <property type="entry name" value="Thioredoxin-like"/>
    <property type="match status" value="1"/>
</dbReference>
<evidence type="ECO:0008006" key="3">
    <source>
        <dbReference type="Google" id="ProtNLM"/>
    </source>
</evidence>
<dbReference type="EMBL" id="CP021886">
    <property type="protein sequence ID" value="AWI35072.1"/>
    <property type="molecule type" value="Genomic_DNA"/>
</dbReference>
<dbReference type="AlphaFoldDB" id="A0A2U8FFP0"/>
<dbReference type="InterPro" id="IPR039555">
    <property type="entry name" value="TraF/TrbB"/>
</dbReference>
<reference evidence="1 2" key="1">
    <citation type="submission" date="2017-06" db="EMBL/GenBank/DDBJ databases">
        <title>Complete genome of Helicobacter apodemus.</title>
        <authorList>
            <person name="Cho S."/>
        </authorList>
    </citation>
    <scope>NUCLEOTIDE SEQUENCE [LARGE SCALE GENOMIC DNA]</scope>
    <source>
        <strain evidence="2">SNUVETPUB-15-01</strain>
    </source>
</reference>
<evidence type="ECO:0000313" key="2">
    <source>
        <dbReference type="Proteomes" id="UP000244890"/>
    </source>
</evidence>